<protein>
    <submittedName>
        <fullName evidence="3">Aldehyde dehydrogenase</fullName>
    </submittedName>
</protein>
<dbReference type="RefSeq" id="WP_173013448.1">
    <property type="nucleotide sequence ID" value="NZ_AP019860.1"/>
</dbReference>
<evidence type="ECO:0000313" key="4">
    <source>
        <dbReference type="Proteomes" id="UP000326354"/>
    </source>
</evidence>
<organism evidence="3 4">
    <name type="scientific">Uabimicrobium amorphum</name>
    <dbReference type="NCBI Taxonomy" id="2596890"/>
    <lineage>
        <taxon>Bacteria</taxon>
        <taxon>Pseudomonadati</taxon>
        <taxon>Planctomycetota</taxon>
        <taxon>Candidatus Uabimicrobiia</taxon>
        <taxon>Candidatus Uabimicrobiales</taxon>
        <taxon>Candidatus Uabimicrobiaceae</taxon>
        <taxon>Candidatus Uabimicrobium</taxon>
    </lineage>
</organism>
<dbReference type="Gene3D" id="3.40.605.10">
    <property type="entry name" value="Aldehyde Dehydrogenase, Chain A, domain 1"/>
    <property type="match status" value="1"/>
</dbReference>
<name>A0A5S9F4M8_UABAM</name>
<dbReference type="InterPro" id="IPR015590">
    <property type="entry name" value="Aldehyde_DH_dom"/>
</dbReference>
<dbReference type="CDD" id="cd07122">
    <property type="entry name" value="ALDH_F20_ACDH"/>
    <property type="match status" value="1"/>
</dbReference>
<dbReference type="GO" id="GO:0016620">
    <property type="term" value="F:oxidoreductase activity, acting on the aldehyde or oxo group of donors, NAD or NADP as acceptor"/>
    <property type="evidence" value="ECO:0007669"/>
    <property type="project" value="InterPro"/>
</dbReference>
<evidence type="ECO:0000256" key="1">
    <source>
        <dbReference type="ARBA" id="ARBA00023002"/>
    </source>
</evidence>
<dbReference type="EMBL" id="AP019860">
    <property type="protein sequence ID" value="BBM85718.1"/>
    <property type="molecule type" value="Genomic_DNA"/>
</dbReference>
<dbReference type="PANTHER" id="PTHR11699">
    <property type="entry name" value="ALDEHYDE DEHYDROGENASE-RELATED"/>
    <property type="match status" value="1"/>
</dbReference>
<dbReference type="SUPFAM" id="SSF53720">
    <property type="entry name" value="ALDH-like"/>
    <property type="match status" value="1"/>
</dbReference>
<dbReference type="InterPro" id="IPR016163">
    <property type="entry name" value="Ald_DH_C"/>
</dbReference>
<proteinExistence type="predicted"/>
<dbReference type="Pfam" id="PF00171">
    <property type="entry name" value="Aldedh"/>
    <property type="match status" value="1"/>
</dbReference>
<gene>
    <name evidence="3" type="ORF">UABAM_04096</name>
</gene>
<keyword evidence="1" id="KW-0560">Oxidoreductase</keyword>
<evidence type="ECO:0000259" key="2">
    <source>
        <dbReference type="Pfam" id="PF00171"/>
    </source>
</evidence>
<dbReference type="InterPro" id="IPR016162">
    <property type="entry name" value="Ald_DH_N"/>
</dbReference>
<dbReference type="AlphaFoldDB" id="A0A5S9F4M8"/>
<dbReference type="Gene3D" id="3.40.309.10">
    <property type="entry name" value="Aldehyde Dehydrogenase, Chain A, domain 2"/>
    <property type="match status" value="1"/>
</dbReference>
<accession>A0A5S9F4M8</accession>
<evidence type="ECO:0000313" key="3">
    <source>
        <dbReference type="EMBL" id="BBM85718.1"/>
    </source>
</evidence>
<keyword evidence="4" id="KW-1185">Reference proteome</keyword>
<reference evidence="3 4" key="1">
    <citation type="submission" date="2019-08" db="EMBL/GenBank/DDBJ databases">
        <title>Complete genome sequence of Candidatus Uab amorphum.</title>
        <authorList>
            <person name="Shiratori T."/>
            <person name="Suzuki S."/>
            <person name="Kakizawa Y."/>
            <person name="Ishida K."/>
        </authorList>
    </citation>
    <scope>NUCLEOTIDE SEQUENCE [LARGE SCALE GENOMIC DNA]</scope>
    <source>
        <strain evidence="3 4">SRT547</strain>
    </source>
</reference>
<dbReference type="KEGG" id="uam:UABAM_04096"/>
<dbReference type="InterPro" id="IPR016161">
    <property type="entry name" value="Ald_DH/histidinol_DH"/>
</dbReference>
<dbReference type="Proteomes" id="UP000326354">
    <property type="component" value="Chromosome"/>
</dbReference>
<sequence>MDKDLQSVQQVRDLLHKAKKAQEILAEYSQEQVDRLVALMAERGFNASRELAVLAREESGLGRVESKIAKNQFATRDVHAYIKDMCTVGIISQCEKKKVWDVATPKGVVAGITPITNPTSTALYKMLISIKARCAIVFSPHPRSVACVSRAVEIMRKAIDSIGGPVDAVSVITTPTLQATHELMTHTITRVILATGGSGLVKAAYSSGKPAIGVGPGNCPAFIEKTADIRHAVRCLVVSQGFDWATLCSSEQSIVVETQIAQECMAELKRQKAHICNEEEIGLLERLMPPGSAINPDLVGQSPQKIAQIAGFDVAKDCTMLVARQYGVGDSYPLSREKLAPILSLYIEDNWEQGFARCREILDYGGLGHTVALHSHDQKIISRFAVSQPACRINVNTPSSQGSVGFASGLAPSMTLGCGTRGGNIFSDNISPKHLLNIKRVAYIKDNWLGTSPSLGMLSLTEKNTKSHDPFANRQNKYFIGKHNNPHI</sequence>
<feature type="domain" description="Aldehyde dehydrogenase" evidence="2">
    <location>
        <begin position="8"/>
        <end position="271"/>
    </location>
</feature>